<dbReference type="PANTHER" id="PTHR13408:SF0">
    <property type="entry name" value="DNA-DIRECTED RNA POLYMERASE III SUBUNIT RPC4"/>
    <property type="match status" value="1"/>
</dbReference>
<evidence type="ECO:0000256" key="3">
    <source>
        <dbReference type="ARBA" id="ARBA00023163"/>
    </source>
</evidence>
<feature type="non-terminal residue" evidence="6">
    <location>
        <position position="1"/>
    </location>
</feature>
<feature type="region of interest" description="Disordered" evidence="5">
    <location>
        <begin position="188"/>
        <end position="235"/>
    </location>
</feature>
<proteinExistence type="evidence at transcript level"/>
<feature type="compositionally biased region" description="Low complexity" evidence="5">
    <location>
        <begin position="206"/>
        <end position="234"/>
    </location>
</feature>
<dbReference type="GO" id="GO:0042797">
    <property type="term" value="P:tRNA transcription by RNA polymerase III"/>
    <property type="evidence" value="ECO:0007669"/>
    <property type="project" value="TreeGrafter"/>
</dbReference>
<accession>U5ET19</accession>
<keyword evidence="3" id="KW-0804">Transcription</keyword>
<evidence type="ECO:0000256" key="5">
    <source>
        <dbReference type="SAM" id="MobiDB-lite"/>
    </source>
</evidence>
<feature type="compositionally biased region" description="Polar residues" evidence="5">
    <location>
        <begin position="26"/>
        <end position="36"/>
    </location>
</feature>
<protein>
    <submittedName>
        <fullName evidence="6">Putative dna-directed rna polymerase iii subunit d</fullName>
    </submittedName>
</protein>
<dbReference type="GO" id="GO:0003677">
    <property type="term" value="F:DNA binding"/>
    <property type="evidence" value="ECO:0007669"/>
    <property type="project" value="InterPro"/>
</dbReference>
<name>U5ET19_9DIPT</name>
<dbReference type="Pfam" id="PF05132">
    <property type="entry name" value="RNA_pol_Rpc4"/>
    <property type="match status" value="1"/>
</dbReference>
<dbReference type="AlphaFoldDB" id="U5ET19"/>
<evidence type="ECO:0000313" key="6">
    <source>
        <dbReference type="EMBL" id="JAB56896.1"/>
    </source>
</evidence>
<feature type="compositionally biased region" description="Polar residues" evidence="5">
    <location>
        <begin position="48"/>
        <end position="61"/>
    </location>
</feature>
<feature type="region of interest" description="Disordered" evidence="5">
    <location>
        <begin position="26"/>
        <end position="86"/>
    </location>
</feature>
<keyword evidence="4" id="KW-0539">Nucleus</keyword>
<organism evidence="6">
    <name type="scientific">Corethrella appendiculata</name>
    <dbReference type="NCBI Taxonomy" id="1370023"/>
    <lineage>
        <taxon>Eukaryota</taxon>
        <taxon>Metazoa</taxon>
        <taxon>Ecdysozoa</taxon>
        <taxon>Arthropoda</taxon>
        <taxon>Hexapoda</taxon>
        <taxon>Insecta</taxon>
        <taxon>Pterygota</taxon>
        <taxon>Neoptera</taxon>
        <taxon>Endopterygota</taxon>
        <taxon>Diptera</taxon>
        <taxon>Nematocera</taxon>
        <taxon>Culicoidea</taxon>
        <taxon>Chaoboridae</taxon>
        <taxon>Corethrella</taxon>
    </lineage>
</organism>
<reference evidence="6" key="1">
    <citation type="journal article" date="2014" name="Insect Biochem. Mol. Biol.">
        <title>An insight into the sialome of the frog biting fly, Corethrella appendiculata.</title>
        <authorList>
            <person name="Ribeiro J.M.C."/>
            <person name="Chagas A.C."/>
            <person name="Pham V.M."/>
            <person name="Lounibos L.P."/>
            <person name="Calvo E."/>
        </authorList>
    </citation>
    <scope>NUCLEOTIDE SEQUENCE</scope>
    <source>
        <tissue evidence="6">Salivary glands</tissue>
    </source>
</reference>
<dbReference type="GO" id="GO:0005666">
    <property type="term" value="C:RNA polymerase III complex"/>
    <property type="evidence" value="ECO:0007669"/>
    <property type="project" value="InterPro"/>
</dbReference>
<sequence>NARTNNNKKVYVPNLNAVRNKNVNVKTASVTTSNNRTKNKQDNKHPKNQNNRNSLIQTSGLFSEGTANLPLKRREHRFGGRESGGSEILRRPTLKKEIKLDPDAENKHFSDIFKINDDEEDEKFSMYEGIDKIPVTLEENKVKIENLIQNSIKTKLNQAEKYPETLDDFFKRKEPQIFLLQLPNSLPGRGSEIKDEQHQQQSNDMSNTPSPASISSTSSSSAAAGAASSSEPTTNYCTVDQLSDGLMGKIVRYKSGKVKLILGETSFDLNLGMESGFLQELLSIRANRQERSGDMVNLGKIHTKIQASPDWEDLFKKVNFKK</sequence>
<dbReference type="InterPro" id="IPR007811">
    <property type="entry name" value="RPC4"/>
</dbReference>
<evidence type="ECO:0000256" key="1">
    <source>
        <dbReference type="ARBA" id="ARBA00004123"/>
    </source>
</evidence>
<dbReference type="PANTHER" id="PTHR13408">
    <property type="entry name" value="DNA-DIRECTED RNA POLYMERASE III"/>
    <property type="match status" value="1"/>
</dbReference>
<comment type="subcellular location">
    <subcellularLocation>
        <location evidence="1">Nucleus</location>
    </subcellularLocation>
</comment>
<dbReference type="EMBL" id="GANO01002975">
    <property type="protein sequence ID" value="JAB56896.1"/>
    <property type="molecule type" value="mRNA"/>
</dbReference>
<evidence type="ECO:0000256" key="4">
    <source>
        <dbReference type="ARBA" id="ARBA00023242"/>
    </source>
</evidence>
<evidence type="ECO:0000256" key="2">
    <source>
        <dbReference type="ARBA" id="ARBA00022478"/>
    </source>
</evidence>
<keyword evidence="2 6" id="KW-0240">DNA-directed RNA polymerase</keyword>